<keyword evidence="5" id="KW-0597">Phosphoprotein</keyword>
<reference evidence="17" key="1">
    <citation type="journal article" date="2019" name="Int. J. Syst. Evol. Microbiol.">
        <title>The Global Catalogue of Microorganisms (GCM) 10K type strain sequencing project: providing services to taxonomists for standard genome sequencing and annotation.</title>
        <authorList>
            <consortium name="The Broad Institute Genomics Platform"/>
            <consortium name="The Broad Institute Genome Sequencing Center for Infectious Disease"/>
            <person name="Wu L."/>
            <person name="Ma J."/>
        </authorList>
    </citation>
    <scope>NUCLEOTIDE SEQUENCE [LARGE SCALE GENOMIC DNA]</scope>
    <source>
        <strain evidence="17">CCUG 53270</strain>
    </source>
</reference>
<evidence type="ECO:0000259" key="15">
    <source>
        <dbReference type="PROSITE" id="PS50109"/>
    </source>
</evidence>
<dbReference type="GO" id="GO:0016301">
    <property type="term" value="F:kinase activity"/>
    <property type="evidence" value="ECO:0007669"/>
    <property type="project" value="UniProtKB-KW"/>
</dbReference>
<dbReference type="EMBL" id="JBHTLU010000020">
    <property type="protein sequence ID" value="MFD1221995.1"/>
    <property type="molecule type" value="Genomic_DNA"/>
</dbReference>
<keyword evidence="11 14" id="KW-1133">Transmembrane helix</keyword>
<dbReference type="InterPro" id="IPR036890">
    <property type="entry name" value="HATPase_C_sf"/>
</dbReference>
<evidence type="ECO:0000256" key="8">
    <source>
        <dbReference type="ARBA" id="ARBA00022741"/>
    </source>
</evidence>
<evidence type="ECO:0000256" key="10">
    <source>
        <dbReference type="ARBA" id="ARBA00022840"/>
    </source>
</evidence>
<evidence type="ECO:0000256" key="1">
    <source>
        <dbReference type="ARBA" id="ARBA00000085"/>
    </source>
</evidence>
<evidence type="ECO:0000313" key="16">
    <source>
        <dbReference type="EMBL" id="MFD1221995.1"/>
    </source>
</evidence>
<evidence type="ECO:0000256" key="5">
    <source>
        <dbReference type="ARBA" id="ARBA00022553"/>
    </source>
</evidence>
<dbReference type="InterPro" id="IPR036097">
    <property type="entry name" value="HisK_dim/P_sf"/>
</dbReference>
<keyword evidence="6" id="KW-0808">Transferase</keyword>
<dbReference type="SUPFAM" id="SSF55874">
    <property type="entry name" value="ATPase domain of HSP90 chaperone/DNA topoisomerase II/histidine kinase"/>
    <property type="match status" value="1"/>
</dbReference>
<evidence type="ECO:0000256" key="6">
    <source>
        <dbReference type="ARBA" id="ARBA00022679"/>
    </source>
</evidence>
<comment type="caution">
    <text evidence="16">The sequence shown here is derived from an EMBL/GenBank/DDBJ whole genome shotgun (WGS) entry which is preliminary data.</text>
</comment>
<dbReference type="PRINTS" id="PR00344">
    <property type="entry name" value="BCTRLSENSOR"/>
</dbReference>
<sequence length="358" mass="40859">MRGIDFISDRLGYIIIYLVNIALALCVVELALQPQGVSLQTDNIVYIIILSLAGVCTYLLIDYVRQREYFLRLSGIRKHHEPMERISGLPVGVKKEQMIMMELVHELYSGCEERLAQYRKQQEQHDVFIRQWVHQMKTPVSVIDLLTQKTESSEEHVPLTVLQSIQEENDRLAHGLDMMLQTARLEKFELDVHVKQVNLEQTIRSVINEHKRACIRRGVYPKLTVEADVRFVETDEKWIAVIIRQIVTNAIKYAKRTADPADKQLEIKLSKGKDGVCASFSDTGIGIPEQDLPRVFEPFFTGENGRKVGESTGMGLYLVKELCRKLGHRVQIASIEGEGTTVTLHFPPSSVLHDILTR</sequence>
<dbReference type="PANTHER" id="PTHR45453">
    <property type="entry name" value="PHOSPHATE REGULON SENSOR PROTEIN PHOR"/>
    <property type="match status" value="1"/>
</dbReference>
<evidence type="ECO:0000313" key="17">
    <source>
        <dbReference type="Proteomes" id="UP001597180"/>
    </source>
</evidence>
<evidence type="ECO:0000256" key="9">
    <source>
        <dbReference type="ARBA" id="ARBA00022777"/>
    </source>
</evidence>
<dbReference type="PROSITE" id="PS50109">
    <property type="entry name" value="HIS_KIN"/>
    <property type="match status" value="1"/>
</dbReference>
<keyword evidence="13 14" id="KW-0472">Membrane</keyword>
<keyword evidence="4" id="KW-1003">Cell membrane</keyword>
<dbReference type="InterPro" id="IPR004358">
    <property type="entry name" value="Sig_transdc_His_kin-like_C"/>
</dbReference>
<dbReference type="CDD" id="cd00082">
    <property type="entry name" value="HisKA"/>
    <property type="match status" value="1"/>
</dbReference>
<evidence type="ECO:0000256" key="7">
    <source>
        <dbReference type="ARBA" id="ARBA00022692"/>
    </source>
</evidence>
<name>A0ABW3UQV3_9BACL</name>
<proteinExistence type="predicted"/>
<keyword evidence="10" id="KW-0067">ATP-binding</keyword>
<evidence type="ECO:0000256" key="13">
    <source>
        <dbReference type="ARBA" id="ARBA00023136"/>
    </source>
</evidence>
<dbReference type="InterPro" id="IPR003594">
    <property type="entry name" value="HATPase_dom"/>
</dbReference>
<keyword evidence="12" id="KW-0902">Two-component regulatory system</keyword>
<dbReference type="Gene3D" id="1.10.287.130">
    <property type="match status" value="1"/>
</dbReference>
<dbReference type="SUPFAM" id="SSF47384">
    <property type="entry name" value="Homodimeric domain of signal transducing histidine kinase"/>
    <property type="match status" value="1"/>
</dbReference>
<dbReference type="InterPro" id="IPR005467">
    <property type="entry name" value="His_kinase_dom"/>
</dbReference>
<dbReference type="Gene3D" id="3.30.565.10">
    <property type="entry name" value="Histidine kinase-like ATPase, C-terminal domain"/>
    <property type="match status" value="1"/>
</dbReference>
<keyword evidence="9 16" id="KW-0418">Kinase</keyword>
<dbReference type="SMART" id="SM00387">
    <property type="entry name" value="HATPase_c"/>
    <property type="match status" value="1"/>
</dbReference>
<dbReference type="InterPro" id="IPR050351">
    <property type="entry name" value="BphY/WalK/GraS-like"/>
</dbReference>
<protein>
    <recommendedName>
        <fullName evidence="3">histidine kinase</fullName>
        <ecNumber evidence="3">2.7.13.3</ecNumber>
    </recommendedName>
</protein>
<comment type="subcellular location">
    <subcellularLocation>
        <location evidence="2">Cell membrane</location>
        <topology evidence="2">Multi-pass membrane protein</topology>
    </subcellularLocation>
</comment>
<keyword evidence="8" id="KW-0547">Nucleotide-binding</keyword>
<evidence type="ECO:0000256" key="3">
    <source>
        <dbReference type="ARBA" id="ARBA00012438"/>
    </source>
</evidence>
<evidence type="ECO:0000256" key="14">
    <source>
        <dbReference type="SAM" id="Phobius"/>
    </source>
</evidence>
<organism evidence="16 17">
    <name type="scientific">Paenibacillus vulneris</name>
    <dbReference type="NCBI Taxonomy" id="1133364"/>
    <lineage>
        <taxon>Bacteria</taxon>
        <taxon>Bacillati</taxon>
        <taxon>Bacillota</taxon>
        <taxon>Bacilli</taxon>
        <taxon>Bacillales</taxon>
        <taxon>Paenibacillaceae</taxon>
        <taxon>Paenibacillus</taxon>
    </lineage>
</organism>
<feature type="transmembrane region" description="Helical" evidence="14">
    <location>
        <begin position="44"/>
        <end position="64"/>
    </location>
</feature>
<dbReference type="Proteomes" id="UP001597180">
    <property type="component" value="Unassembled WGS sequence"/>
</dbReference>
<dbReference type="Pfam" id="PF02518">
    <property type="entry name" value="HATPase_c"/>
    <property type="match status" value="1"/>
</dbReference>
<keyword evidence="7 14" id="KW-0812">Transmembrane</keyword>
<keyword evidence="17" id="KW-1185">Reference proteome</keyword>
<dbReference type="EC" id="2.7.13.3" evidence="3"/>
<accession>A0ABW3UQV3</accession>
<dbReference type="SMART" id="SM00388">
    <property type="entry name" value="HisKA"/>
    <property type="match status" value="1"/>
</dbReference>
<feature type="domain" description="Histidine kinase" evidence="15">
    <location>
        <begin position="131"/>
        <end position="350"/>
    </location>
</feature>
<gene>
    <name evidence="16" type="ORF">ACFQ4B_17885</name>
</gene>
<dbReference type="InterPro" id="IPR003661">
    <property type="entry name" value="HisK_dim/P_dom"/>
</dbReference>
<evidence type="ECO:0000256" key="2">
    <source>
        <dbReference type="ARBA" id="ARBA00004651"/>
    </source>
</evidence>
<evidence type="ECO:0000256" key="4">
    <source>
        <dbReference type="ARBA" id="ARBA00022475"/>
    </source>
</evidence>
<dbReference type="RefSeq" id="WP_345593843.1">
    <property type="nucleotide sequence ID" value="NZ_BAABJG010000048.1"/>
</dbReference>
<comment type="catalytic activity">
    <reaction evidence="1">
        <text>ATP + protein L-histidine = ADP + protein N-phospho-L-histidine.</text>
        <dbReference type="EC" id="2.7.13.3"/>
    </reaction>
</comment>
<evidence type="ECO:0000256" key="11">
    <source>
        <dbReference type="ARBA" id="ARBA00022989"/>
    </source>
</evidence>
<dbReference type="PANTHER" id="PTHR45453:SF2">
    <property type="entry name" value="HISTIDINE KINASE"/>
    <property type="match status" value="1"/>
</dbReference>
<evidence type="ECO:0000256" key="12">
    <source>
        <dbReference type="ARBA" id="ARBA00023012"/>
    </source>
</evidence>
<feature type="transmembrane region" description="Helical" evidence="14">
    <location>
        <begin position="12"/>
        <end position="32"/>
    </location>
</feature>